<feature type="domain" description="FAD/NAD(P)-binding" evidence="4">
    <location>
        <begin position="533"/>
        <end position="845"/>
    </location>
</feature>
<dbReference type="InterPro" id="IPR041854">
    <property type="entry name" value="BFD-like_2Fe2S-bd_dom_sf"/>
</dbReference>
<dbReference type="Pfam" id="PF01266">
    <property type="entry name" value="DAO"/>
    <property type="match status" value="1"/>
</dbReference>
<dbReference type="CDD" id="cd19946">
    <property type="entry name" value="GlpA-like_Fer2_BFD-like"/>
    <property type="match status" value="1"/>
</dbReference>
<sequence>MSKLGTYDVIVIGAGVAGAAVARELYRLDLAVLVLEAGNDIAYGATRANSAIVHAGFDPEPGGLKARFNVEGSRLFPQWARELGFPYKRNGSLVLGFTAEDDALLRELWRRAIRNGVEDVSLLSGEQVRLLEPSVNPDARCALLAESGAICDPYQVALRCAEQAARNGVRFRFNEEVVSIRKGYGRYLVRTSRGELYRVCAIVNAAGVFADEMNNMVSARKLRILPRRGDYQLLDTEFGDMFSHTMFQVPSAAGKGVLVTPTVHGNLLIGPSAIEQTSKTDVSTHADGLQLVHRLAHKTWPGLSARGLIANFAGIRASNADGDDFVIGQPDDAPGFFNIACFDSPGLTSAPAVAVRIAGEIADYLGARPREDFDDRMPHSALLAEMDAGERAAAIADDGRWGHIVCRCCQVSEAEIVEALHGPLPVLSLDALKWRTRAMMGRCHGGFCTPEICKIVARETGVAPDALDRRGRRSSVVAEAREDYVELVRHTGEHEARREAEEGGDSGLRREESGSFAAANADVGTSSKVVDCDVAVVGGGAAGMAAARSAAAEGAHVVLLDCEERLGGILKQCVHNGFGLHRYKEELTGPEYADRECSALRDGADEGNVEVLRDSSALEMRRIADGRRAIEAVSPSGAVTVHVGAVVLATGSRERGQGALNMAGSRPSGVFTAGSAQNFANLQGCLPGRRVAILGSGDIGLIMARRMALQGAEVVGVYELMPTPSGLRRNIVQCLDDFGIPLHLSTTVTRLEGEGRLSAVWVSDVDPETLRPIPGTERRVECDTLLPSVGLLPENELAKTAGVMLDPVTGGAVVDESLQTSEPGVFACGNALHIHDLADYASEEGEIAGAAAARFALAMREGDGEEVARKIASTRAREDCGAAGRDFVSVVAAEGVRYVVPQRISMRGMGCGDARAEDSVTLSFRPSRAVKGPKVIVEAILRDGATRAVVSRKLMVAVPAEMVRLKVPVGDLRDAVEVRVRLEER</sequence>
<feature type="domain" description="FAD dependent oxidoreductase" evidence="2">
    <location>
        <begin position="8"/>
        <end position="358"/>
    </location>
</feature>
<dbReference type="PANTHER" id="PTHR42720">
    <property type="entry name" value="GLYCEROL-3-PHOSPHATE DEHYDROGENASE"/>
    <property type="match status" value="1"/>
</dbReference>
<dbReference type="InterPro" id="IPR036188">
    <property type="entry name" value="FAD/NAD-bd_sf"/>
</dbReference>
<evidence type="ECO:0000259" key="4">
    <source>
        <dbReference type="Pfam" id="PF07992"/>
    </source>
</evidence>
<proteinExistence type="predicted"/>
<dbReference type="PRINTS" id="PR00411">
    <property type="entry name" value="PNDRDTASEI"/>
</dbReference>
<dbReference type="Gene3D" id="3.50.50.60">
    <property type="entry name" value="FAD/NAD(P)-binding domain"/>
    <property type="match status" value="3"/>
</dbReference>
<evidence type="ECO:0000259" key="2">
    <source>
        <dbReference type="Pfam" id="PF01266"/>
    </source>
</evidence>
<dbReference type="Gene3D" id="3.30.9.10">
    <property type="entry name" value="D-Amino Acid Oxidase, subunit A, domain 2"/>
    <property type="match status" value="1"/>
</dbReference>
<gene>
    <name evidence="5" type="ORF">GO707_10910</name>
</gene>
<protein>
    <submittedName>
        <fullName evidence="5">FAD-dependent oxidoreductase</fullName>
    </submittedName>
</protein>
<evidence type="ECO:0000256" key="1">
    <source>
        <dbReference type="SAM" id="MobiDB-lite"/>
    </source>
</evidence>
<dbReference type="InterPro" id="IPR006076">
    <property type="entry name" value="FAD-dep_OxRdtase"/>
</dbReference>
<evidence type="ECO:0000313" key="6">
    <source>
        <dbReference type="Proteomes" id="UP000488839"/>
    </source>
</evidence>
<dbReference type="RefSeq" id="WP_157013013.1">
    <property type="nucleotide sequence ID" value="NZ_WPOO01000026.1"/>
</dbReference>
<evidence type="ECO:0000259" key="3">
    <source>
        <dbReference type="Pfam" id="PF04324"/>
    </source>
</evidence>
<dbReference type="Gene3D" id="1.10.10.1100">
    <property type="entry name" value="BFD-like [2Fe-2S]-binding domain"/>
    <property type="match status" value="1"/>
</dbReference>
<dbReference type="Pfam" id="PF07992">
    <property type="entry name" value="Pyr_redox_2"/>
    <property type="match status" value="1"/>
</dbReference>
<keyword evidence="6" id="KW-1185">Reference proteome</keyword>
<dbReference type="PRINTS" id="PR00368">
    <property type="entry name" value="FADPNR"/>
</dbReference>
<reference evidence="5 6" key="1">
    <citation type="submission" date="2019-11" db="EMBL/GenBank/DDBJ databases">
        <title>Whole genome shotgun sequencing (WGS) data from Adlercreutzia equolifaciens ResAG-91, Eggerthella lenta MRI-F36, MRI-F37, MRI-F40, ResAG-49, ResAG-88, ResAG-121, ResAG-145, and Gordonibacter sp. ResAG-5, ResAG-26, ResAG-43, ResAG-50, ResAG-59.</title>
        <authorList>
            <person name="Stoll D.A."/>
            <person name="Danylec N."/>
            <person name="Franz C.M.A.P."/>
            <person name="Huch M."/>
        </authorList>
    </citation>
    <scope>NUCLEOTIDE SEQUENCE [LARGE SCALE GENOMIC DNA]</scope>
    <source>
        <strain evidence="5 6">ResAG-91</strain>
    </source>
</reference>
<dbReference type="Proteomes" id="UP000488839">
    <property type="component" value="Unassembled WGS sequence"/>
</dbReference>
<accession>A0A7K1T8J6</accession>
<dbReference type="InterPro" id="IPR052745">
    <property type="entry name" value="G3P_Oxidase/Oxidoreductase"/>
</dbReference>
<dbReference type="PANTHER" id="PTHR42720:SF1">
    <property type="entry name" value="GLYCEROL 3-PHOSPHATE OXIDASE"/>
    <property type="match status" value="1"/>
</dbReference>
<dbReference type="EMBL" id="WPOO01000026">
    <property type="protein sequence ID" value="MVN59730.1"/>
    <property type="molecule type" value="Genomic_DNA"/>
</dbReference>
<comment type="caution">
    <text evidence="5">The sequence shown here is derived from an EMBL/GenBank/DDBJ whole genome shotgun (WGS) entry which is preliminary data.</text>
</comment>
<feature type="region of interest" description="Disordered" evidence="1">
    <location>
        <begin position="490"/>
        <end position="513"/>
    </location>
</feature>
<dbReference type="SUPFAM" id="SSF51905">
    <property type="entry name" value="FAD/NAD(P)-binding domain"/>
    <property type="match status" value="2"/>
</dbReference>
<dbReference type="AlphaFoldDB" id="A0A7K1T8J6"/>
<feature type="domain" description="BFD-like [2Fe-2S]-binding" evidence="3">
    <location>
        <begin position="404"/>
        <end position="457"/>
    </location>
</feature>
<organism evidence="5 6">
    <name type="scientific">Adlercreutzia rubneri</name>
    <dbReference type="NCBI Taxonomy" id="2916441"/>
    <lineage>
        <taxon>Bacteria</taxon>
        <taxon>Bacillati</taxon>
        <taxon>Actinomycetota</taxon>
        <taxon>Coriobacteriia</taxon>
        <taxon>Eggerthellales</taxon>
        <taxon>Eggerthellaceae</taxon>
        <taxon>Adlercreutzia</taxon>
    </lineage>
</organism>
<dbReference type="InterPro" id="IPR007419">
    <property type="entry name" value="BFD-like_2Fe2S-bd_dom"/>
</dbReference>
<dbReference type="Pfam" id="PF04324">
    <property type="entry name" value="Fer2_BFD"/>
    <property type="match status" value="1"/>
</dbReference>
<evidence type="ECO:0000313" key="5">
    <source>
        <dbReference type="EMBL" id="MVN59730.1"/>
    </source>
</evidence>
<dbReference type="GO" id="GO:0016491">
    <property type="term" value="F:oxidoreductase activity"/>
    <property type="evidence" value="ECO:0007669"/>
    <property type="project" value="InterPro"/>
</dbReference>
<dbReference type="InterPro" id="IPR023753">
    <property type="entry name" value="FAD/NAD-binding_dom"/>
</dbReference>
<name>A0A7K1T8J6_9ACTN</name>